<name>A0A699HCY2_TANCI</name>
<sequence>MFIVFPLFFDMSHQALHNAISSAVVHGRDLGVLFLINLKYVLLVSTEIDGCEPRAVGVYKGRQILDGPLILNEVVGWCKARNEQALMKWRGRIHGCLHSSKASVLVNGSPTDEFSFHRGLSLKTNVNKSSLFGLGIQSSDIHLMADHFGCLVNKLPFTYLGVKVGASMSRHSSWLEVVQKVN</sequence>
<reference evidence="1" key="1">
    <citation type="journal article" date="2019" name="Sci. Rep.">
        <title>Draft genome of Tanacetum cinerariifolium, the natural source of mosquito coil.</title>
        <authorList>
            <person name="Yamashiro T."/>
            <person name="Shiraishi A."/>
            <person name="Satake H."/>
            <person name="Nakayama K."/>
        </authorList>
    </citation>
    <scope>NUCLEOTIDE SEQUENCE</scope>
</reference>
<proteinExistence type="predicted"/>
<dbReference type="EMBL" id="BKCJ010111077">
    <property type="protein sequence ID" value="GEX48517.1"/>
    <property type="molecule type" value="Genomic_DNA"/>
</dbReference>
<protein>
    <recommendedName>
        <fullName evidence="2">RNA-directed DNA polymerase, eukaryota, reverse transcriptase zinc-binding domain protein</fullName>
    </recommendedName>
</protein>
<dbReference type="PANTHER" id="PTHR33116:SF78">
    <property type="entry name" value="OS12G0587133 PROTEIN"/>
    <property type="match status" value="1"/>
</dbReference>
<comment type="caution">
    <text evidence="1">The sequence shown here is derived from an EMBL/GenBank/DDBJ whole genome shotgun (WGS) entry which is preliminary data.</text>
</comment>
<evidence type="ECO:0000313" key="1">
    <source>
        <dbReference type="EMBL" id="GEX48517.1"/>
    </source>
</evidence>
<dbReference type="AlphaFoldDB" id="A0A699HCY2"/>
<accession>A0A699HCY2</accession>
<dbReference type="PANTHER" id="PTHR33116">
    <property type="entry name" value="REVERSE TRANSCRIPTASE ZINC-BINDING DOMAIN-CONTAINING PROTEIN-RELATED-RELATED"/>
    <property type="match status" value="1"/>
</dbReference>
<evidence type="ECO:0008006" key="2">
    <source>
        <dbReference type="Google" id="ProtNLM"/>
    </source>
</evidence>
<gene>
    <name evidence="1" type="ORF">Tci_320492</name>
</gene>
<organism evidence="1">
    <name type="scientific">Tanacetum cinerariifolium</name>
    <name type="common">Dalmatian daisy</name>
    <name type="synonym">Chrysanthemum cinerariifolium</name>
    <dbReference type="NCBI Taxonomy" id="118510"/>
    <lineage>
        <taxon>Eukaryota</taxon>
        <taxon>Viridiplantae</taxon>
        <taxon>Streptophyta</taxon>
        <taxon>Embryophyta</taxon>
        <taxon>Tracheophyta</taxon>
        <taxon>Spermatophyta</taxon>
        <taxon>Magnoliopsida</taxon>
        <taxon>eudicotyledons</taxon>
        <taxon>Gunneridae</taxon>
        <taxon>Pentapetalae</taxon>
        <taxon>asterids</taxon>
        <taxon>campanulids</taxon>
        <taxon>Asterales</taxon>
        <taxon>Asteraceae</taxon>
        <taxon>Asteroideae</taxon>
        <taxon>Anthemideae</taxon>
        <taxon>Anthemidinae</taxon>
        <taxon>Tanacetum</taxon>
    </lineage>
</organism>